<comment type="caution">
    <text evidence="1">The sequence shown here is derived from an EMBL/GenBank/DDBJ whole genome shotgun (WGS) entry which is preliminary data.</text>
</comment>
<proteinExistence type="predicted"/>
<evidence type="ECO:0000313" key="1">
    <source>
        <dbReference type="EMBL" id="KAF9664441.1"/>
    </source>
</evidence>
<dbReference type="Proteomes" id="UP000657918">
    <property type="component" value="Chromosome 16"/>
</dbReference>
<organism evidence="1 2">
    <name type="scientific">Salix dunnii</name>
    <dbReference type="NCBI Taxonomy" id="1413687"/>
    <lineage>
        <taxon>Eukaryota</taxon>
        <taxon>Viridiplantae</taxon>
        <taxon>Streptophyta</taxon>
        <taxon>Embryophyta</taxon>
        <taxon>Tracheophyta</taxon>
        <taxon>Spermatophyta</taxon>
        <taxon>Magnoliopsida</taxon>
        <taxon>eudicotyledons</taxon>
        <taxon>Gunneridae</taxon>
        <taxon>Pentapetalae</taxon>
        <taxon>rosids</taxon>
        <taxon>fabids</taxon>
        <taxon>Malpighiales</taxon>
        <taxon>Salicaceae</taxon>
        <taxon>Saliceae</taxon>
        <taxon>Salix</taxon>
    </lineage>
</organism>
<sequence length="280" mass="32309">MDYCSENVSPGMVLKLTEPVETQTSPRMLLELFNFIPHQYPRVDSIPDLTEAFIMSCRKFHANFQRSTTGRNKFERHGCSNGRNRSFATINYEVQYMRCWLCDLIRNSEQRHGLKKRGKGKWCFYQELQKTEESFEVSSWAVMHPLFVPLRMAAGSLSCIPFANISPKLIGIHHVLQKIGRIVEGYLFVQLQNMNCWLCDLIRKSEERHGFKKTSIVHFTIEESTERKLVANGIPDFLQRLQYQVVLIPPSAYRTSRIENVMGNVGALDKIVLTASDVVD</sequence>
<evidence type="ECO:0000313" key="2">
    <source>
        <dbReference type="Proteomes" id="UP000657918"/>
    </source>
</evidence>
<gene>
    <name evidence="1" type="ORF">SADUNF_Sadunf16G0019200</name>
</gene>
<dbReference type="EMBL" id="JADGMS010000016">
    <property type="protein sequence ID" value="KAF9664441.1"/>
    <property type="molecule type" value="Genomic_DNA"/>
</dbReference>
<reference evidence="1 2" key="1">
    <citation type="submission" date="2020-10" db="EMBL/GenBank/DDBJ databases">
        <title>Plant Genome Project.</title>
        <authorList>
            <person name="Zhang R.-G."/>
        </authorList>
    </citation>
    <scope>NUCLEOTIDE SEQUENCE [LARGE SCALE GENOMIC DNA]</scope>
    <source>
        <strain evidence="1">FAFU-HL-1</strain>
        <tissue evidence="1">Leaf</tissue>
    </source>
</reference>
<keyword evidence="2" id="KW-1185">Reference proteome</keyword>
<accession>A0A835J7H4</accession>
<protein>
    <submittedName>
        <fullName evidence="1">Uncharacterized protein</fullName>
    </submittedName>
</protein>
<dbReference type="AlphaFoldDB" id="A0A835J7H4"/>
<name>A0A835J7H4_9ROSI</name>